<organism evidence="1 2">
    <name type="scientific">Cellvibrio mixtus</name>
    <dbReference type="NCBI Taxonomy" id="39650"/>
    <lineage>
        <taxon>Bacteria</taxon>
        <taxon>Pseudomonadati</taxon>
        <taxon>Pseudomonadota</taxon>
        <taxon>Gammaproteobacteria</taxon>
        <taxon>Cellvibrionales</taxon>
        <taxon>Cellvibrionaceae</taxon>
        <taxon>Cellvibrio</taxon>
    </lineage>
</organism>
<evidence type="ECO:0000313" key="1">
    <source>
        <dbReference type="EMBL" id="OZY84850.1"/>
    </source>
</evidence>
<dbReference type="Proteomes" id="UP000216101">
    <property type="component" value="Unassembled WGS sequence"/>
</dbReference>
<evidence type="ECO:0000313" key="2">
    <source>
        <dbReference type="Proteomes" id="UP000216101"/>
    </source>
</evidence>
<sequence>MTQVPDGYKEDGTGALRPVDAIKKIDLLRDDLVMEIVNKAKVKRDELVTLKAEIYGDIESFVDLSSEQYGVKRGGKKGNVTLTSFDGKYKIIKANADNVVFDERLQAAKALIDECLADWSKGAHPGLVTIVNDAFRTDQKGELRTNRVLALRRHDINDIRWKNAMDAIADSLQVVGSKTYIRVYERIGQTDRYKQIPLDIAAV</sequence>
<protein>
    <submittedName>
        <fullName evidence="1">Sulfate transporter</fullName>
    </submittedName>
</protein>
<reference evidence="2" key="1">
    <citation type="submission" date="2017-05" db="EMBL/GenBank/DDBJ databases">
        <authorList>
            <person name="Barney B.M."/>
        </authorList>
    </citation>
    <scope>NUCLEOTIDE SEQUENCE [LARGE SCALE GENOMIC DNA]</scope>
    <source>
        <strain evidence="2">PSBB022</strain>
    </source>
</reference>
<dbReference type="AlphaFoldDB" id="A0A266Q4S8"/>
<name>A0A266Q4S8_9GAMM</name>
<dbReference type="Pfam" id="PF11363">
    <property type="entry name" value="DUF3164"/>
    <property type="match status" value="1"/>
</dbReference>
<comment type="caution">
    <text evidence="1">The sequence shown here is derived from an EMBL/GenBank/DDBJ whole genome shotgun (WGS) entry which is preliminary data.</text>
</comment>
<gene>
    <name evidence="1" type="ORF">CBP51_16955</name>
</gene>
<dbReference type="EMBL" id="NHNI01000002">
    <property type="protein sequence ID" value="OZY84850.1"/>
    <property type="molecule type" value="Genomic_DNA"/>
</dbReference>
<proteinExistence type="predicted"/>
<dbReference type="RefSeq" id="WP_094985844.1">
    <property type="nucleotide sequence ID" value="NZ_NHNI01000002.1"/>
</dbReference>
<dbReference type="InterPro" id="IPR021505">
    <property type="entry name" value="Phage_B3_Orf6"/>
</dbReference>
<accession>A0A266Q4S8</accession>
<keyword evidence="2" id="KW-1185">Reference proteome</keyword>